<reference evidence="1 2" key="1">
    <citation type="submission" date="2018-11" db="EMBL/GenBank/DDBJ databases">
        <authorList>
            <person name="Li F."/>
        </authorList>
    </citation>
    <scope>NUCLEOTIDE SEQUENCE [LARGE SCALE GENOMIC DNA]</scope>
    <source>
        <strain evidence="1 2">KIS18-7</strain>
    </source>
</reference>
<evidence type="ECO:0000313" key="1">
    <source>
        <dbReference type="EMBL" id="RNL80199.1"/>
    </source>
</evidence>
<dbReference type="RefSeq" id="WP_123234701.1">
    <property type="nucleotide sequence ID" value="NZ_RJSG01000002.1"/>
</dbReference>
<dbReference type="AlphaFoldDB" id="A0A3N0DX65"/>
<sequence length="81" mass="8833">MSLRDALRVLQTETSGYLAAQPPASKETENTAAVRAIEESLTALNQAAVADPTSNAQRRTAYRAVDAEYQRVEKLQKKLVG</sequence>
<protein>
    <submittedName>
        <fullName evidence="1">Uncharacterized protein</fullName>
    </submittedName>
</protein>
<gene>
    <name evidence="1" type="ORF">EFL95_14980</name>
</gene>
<organism evidence="1 2">
    <name type="scientific">Nocardioides marmorisolisilvae</name>
    <dbReference type="NCBI Taxonomy" id="1542737"/>
    <lineage>
        <taxon>Bacteria</taxon>
        <taxon>Bacillati</taxon>
        <taxon>Actinomycetota</taxon>
        <taxon>Actinomycetes</taxon>
        <taxon>Propionibacteriales</taxon>
        <taxon>Nocardioidaceae</taxon>
        <taxon>Nocardioides</taxon>
    </lineage>
</organism>
<dbReference type="Proteomes" id="UP000277094">
    <property type="component" value="Unassembled WGS sequence"/>
</dbReference>
<accession>A0A3N0DX65</accession>
<keyword evidence="2" id="KW-1185">Reference proteome</keyword>
<evidence type="ECO:0000313" key="2">
    <source>
        <dbReference type="Proteomes" id="UP000277094"/>
    </source>
</evidence>
<name>A0A3N0DX65_9ACTN</name>
<proteinExistence type="predicted"/>
<dbReference type="EMBL" id="RJSG01000002">
    <property type="protein sequence ID" value="RNL80199.1"/>
    <property type="molecule type" value="Genomic_DNA"/>
</dbReference>
<comment type="caution">
    <text evidence="1">The sequence shown here is derived from an EMBL/GenBank/DDBJ whole genome shotgun (WGS) entry which is preliminary data.</text>
</comment>